<dbReference type="PANTHER" id="PTHR10091">
    <property type="entry name" value="ALDOSE-1-EPIMERASE"/>
    <property type="match status" value="1"/>
</dbReference>
<dbReference type="SUPFAM" id="SSF74650">
    <property type="entry name" value="Galactose mutarotase-like"/>
    <property type="match status" value="1"/>
</dbReference>
<proteinExistence type="predicted"/>
<dbReference type="InterPro" id="IPR011013">
    <property type="entry name" value="Gal_mutarotase_sf_dom"/>
</dbReference>
<dbReference type="PANTHER" id="PTHR10091:SF0">
    <property type="entry name" value="GALACTOSE MUTAROTASE"/>
    <property type="match status" value="1"/>
</dbReference>
<dbReference type="GO" id="GO:0006006">
    <property type="term" value="P:glucose metabolic process"/>
    <property type="evidence" value="ECO:0007669"/>
    <property type="project" value="TreeGrafter"/>
</dbReference>
<dbReference type="Pfam" id="PF01263">
    <property type="entry name" value="Aldose_epim"/>
    <property type="match status" value="1"/>
</dbReference>
<organism evidence="4 5">
    <name type="scientific">Larkinella punicea</name>
    <dbReference type="NCBI Taxonomy" id="2315727"/>
    <lineage>
        <taxon>Bacteria</taxon>
        <taxon>Pseudomonadati</taxon>
        <taxon>Bacteroidota</taxon>
        <taxon>Cytophagia</taxon>
        <taxon>Cytophagales</taxon>
        <taxon>Spirosomataceae</taxon>
        <taxon>Larkinella</taxon>
    </lineage>
</organism>
<dbReference type="AlphaFoldDB" id="A0A368JRT6"/>
<comment type="caution">
    <text evidence="4">The sequence shown here is derived from an EMBL/GenBank/DDBJ whole genome shotgun (WGS) entry which is preliminary data.</text>
</comment>
<reference evidence="4 5" key="1">
    <citation type="submission" date="2018-07" db="EMBL/GenBank/DDBJ databases">
        <title>Genome analysis of Larkinella rosea.</title>
        <authorList>
            <person name="Zhou Z."/>
            <person name="Wang G."/>
        </authorList>
    </citation>
    <scope>NUCLEOTIDE SEQUENCE [LARGE SCALE GENOMIC DNA]</scope>
    <source>
        <strain evidence="5">zzj9</strain>
    </source>
</reference>
<gene>
    <name evidence="4" type="ORF">DUE52_05345</name>
</gene>
<sequence length="321" mass="35735">MPFEIHHQPFGAFTEYSIHNIETGEFVSLLPAHGAMVRQLVLRHQSSTQESKLVSLIRAPQSQQAVLADETHASALLFPFPSRIRHGIYAFEGEMFTLPMNEAHHDNAIHGFVFGKAFELFGQEISELEASMTLRYLHDGSYPGYPFPFEFRIRYTLSSAGLTVAYEAQNTGNRTAPVSFGWHPYFTLNEEPVDQLTIELPAAKQVLLDDHLLPVGEAIFEQQGELTLRDRVLDAVFIVEENNGAGVTTVLRSAQQGLQLNVWQETGPKKFNYLVVYTPVGRDNIAIESLTSNVNALNNGQGLIVLEPNEVAKGTIRVSLS</sequence>
<dbReference type="OrthoDB" id="9808779at2"/>
<name>A0A368JRT6_9BACT</name>
<dbReference type="InterPro" id="IPR014718">
    <property type="entry name" value="GH-type_carb-bd"/>
</dbReference>
<dbReference type="InterPro" id="IPR008183">
    <property type="entry name" value="Aldose_1/G6P_1-epimerase"/>
</dbReference>
<evidence type="ECO:0000256" key="3">
    <source>
        <dbReference type="ARBA" id="ARBA00022837"/>
    </source>
</evidence>
<dbReference type="Proteomes" id="UP000253383">
    <property type="component" value="Unassembled WGS sequence"/>
</dbReference>
<comment type="subunit">
    <text evidence="2">Monomer.</text>
</comment>
<dbReference type="RefSeq" id="WP_114404951.1">
    <property type="nucleotide sequence ID" value="NZ_QOWE01000004.1"/>
</dbReference>
<keyword evidence="3" id="KW-0106">Calcium</keyword>
<dbReference type="GO" id="GO:0030246">
    <property type="term" value="F:carbohydrate binding"/>
    <property type="evidence" value="ECO:0007669"/>
    <property type="project" value="InterPro"/>
</dbReference>
<dbReference type="Gene3D" id="2.70.98.10">
    <property type="match status" value="1"/>
</dbReference>
<evidence type="ECO:0000313" key="4">
    <source>
        <dbReference type="EMBL" id="RCR70380.1"/>
    </source>
</evidence>
<evidence type="ECO:0000256" key="2">
    <source>
        <dbReference type="ARBA" id="ARBA00011245"/>
    </source>
</evidence>
<protein>
    <submittedName>
        <fullName evidence="4">Aldose 1-epimerase</fullName>
    </submittedName>
</protein>
<dbReference type="EMBL" id="QOWE01000004">
    <property type="protein sequence ID" value="RCR70380.1"/>
    <property type="molecule type" value="Genomic_DNA"/>
</dbReference>
<dbReference type="GO" id="GO:0033499">
    <property type="term" value="P:galactose catabolic process via UDP-galactose, Leloir pathway"/>
    <property type="evidence" value="ECO:0007669"/>
    <property type="project" value="TreeGrafter"/>
</dbReference>
<dbReference type="GO" id="GO:0004034">
    <property type="term" value="F:aldose 1-epimerase activity"/>
    <property type="evidence" value="ECO:0007669"/>
    <property type="project" value="TreeGrafter"/>
</dbReference>
<accession>A0A368JRT6</accession>
<comment type="cofactor">
    <cofactor evidence="1">
        <name>Ca(2+)</name>
        <dbReference type="ChEBI" id="CHEBI:29108"/>
    </cofactor>
</comment>
<evidence type="ECO:0000256" key="1">
    <source>
        <dbReference type="ARBA" id="ARBA00001913"/>
    </source>
</evidence>
<evidence type="ECO:0000313" key="5">
    <source>
        <dbReference type="Proteomes" id="UP000253383"/>
    </source>
</evidence>
<keyword evidence="5" id="KW-1185">Reference proteome</keyword>